<accession>A0A2S8FE72</accession>
<name>A0A2S8FE72_9BACT</name>
<gene>
    <name evidence="2" type="ORF">C5Y83_24230</name>
</gene>
<proteinExistence type="predicted"/>
<evidence type="ECO:0008006" key="4">
    <source>
        <dbReference type="Google" id="ProtNLM"/>
    </source>
</evidence>
<reference evidence="2 3" key="1">
    <citation type="submission" date="2018-02" db="EMBL/GenBank/DDBJ databases">
        <title>Comparative genomes isolates from brazilian mangrove.</title>
        <authorList>
            <person name="Araujo J.E."/>
            <person name="Taketani R.G."/>
            <person name="Silva M.C.P."/>
            <person name="Loureco M.V."/>
            <person name="Andreote F.D."/>
        </authorList>
    </citation>
    <scope>NUCLEOTIDE SEQUENCE [LARGE SCALE GENOMIC DNA]</scope>
    <source>
        <strain evidence="2 3">Hex-1 MGV</strain>
    </source>
</reference>
<evidence type="ECO:0000313" key="2">
    <source>
        <dbReference type="EMBL" id="PQO30471.1"/>
    </source>
</evidence>
<dbReference type="EMBL" id="PUHY01000014">
    <property type="protein sequence ID" value="PQO30471.1"/>
    <property type="molecule type" value="Genomic_DNA"/>
</dbReference>
<feature type="chain" id="PRO_5015686392" description="Beta-hexosaminidase bacterial type N-terminal domain-containing protein" evidence="1">
    <location>
        <begin position="23"/>
        <end position="765"/>
    </location>
</feature>
<dbReference type="SUPFAM" id="SSF51445">
    <property type="entry name" value="(Trans)glycosidases"/>
    <property type="match status" value="1"/>
</dbReference>
<protein>
    <recommendedName>
        <fullName evidence="4">Beta-hexosaminidase bacterial type N-terminal domain-containing protein</fullName>
    </recommendedName>
</protein>
<keyword evidence="1" id="KW-0732">Signal</keyword>
<sequence length="765" mass="85282">MTHTRIVLLLLGCFLAFGPVHADGLPVVSSKPPVPIDHFPDALHAVVWRNWSLVSAERLADVLETTPENIQQIATSMGLPADPQVASEMESRGYITLVRRNWHLLPYEQLLKLLQIDEEQFAHRLREDDFLLIKLGNMKPNCPPVRYTEPTSTAKARAAEIKQTVDRYFGEQLKQPEEQRFHFIEELSQIDPASEKSPPPKYDPEHPRFIYSYFAMFGDPLSDPKLDPFPDGLLARLQQRGVNGVWLHVVLRDLAPPSADFPEFGEGHRERLKNLEKMVERAKKYGIDVYLYMNEPRAMPESFFANRPAMKGVPDPGSPVPYFAMCTSHPKVRGWVSDSLAYIFERVPNLGGVFTITASENLTNCSSKFTQSACVHCKDRAPSDILVEINEAIAEGVHRSAPDAKVIAWDWGWARHGDASDTVAKLPKSIWLMSVSEWKLPIERGGVKAVIGEYSISAVGPGPRATKHWQVAQQHGLHTLAKVQFNITWEIAAVPYVPVMNLIAQHNANLAEANLDGQMLSWSLGGYPSPNLELARLFAENPGLTVDQALDMLAKSTYGEAGAAEAKQAWQHFSDGYAEYPYSSSGMYTGPQHIGPANLLYAKPTGYSPGMVCFPYDGLNRWSSPFPPEVYAAQFQKIADGFAQGCFHLEAAAKAAPADKQGFAADDLSVARAAQLHFASVAQQARYILARDKLANATTPEEKQQWQEKVQRELSQEIESAVRLYPVVAADSRIGYEASNHYFYVPQDLIEKVISCEHLQHQFAP</sequence>
<dbReference type="InterPro" id="IPR017853">
    <property type="entry name" value="GH"/>
</dbReference>
<dbReference type="Gene3D" id="3.20.20.80">
    <property type="entry name" value="Glycosidases"/>
    <property type="match status" value="1"/>
</dbReference>
<evidence type="ECO:0000313" key="3">
    <source>
        <dbReference type="Proteomes" id="UP000238322"/>
    </source>
</evidence>
<dbReference type="AlphaFoldDB" id="A0A2S8FE72"/>
<evidence type="ECO:0000256" key="1">
    <source>
        <dbReference type="SAM" id="SignalP"/>
    </source>
</evidence>
<dbReference type="OrthoDB" id="2484695at2"/>
<dbReference type="RefSeq" id="WP_105332376.1">
    <property type="nucleotide sequence ID" value="NZ_PUHY01000014.1"/>
</dbReference>
<feature type="signal peptide" evidence="1">
    <location>
        <begin position="1"/>
        <end position="22"/>
    </location>
</feature>
<organism evidence="2 3">
    <name type="scientific">Blastopirellula marina</name>
    <dbReference type="NCBI Taxonomy" id="124"/>
    <lineage>
        <taxon>Bacteria</taxon>
        <taxon>Pseudomonadati</taxon>
        <taxon>Planctomycetota</taxon>
        <taxon>Planctomycetia</taxon>
        <taxon>Pirellulales</taxon>
        <taxon>Pirellulaceae</taxon>
        <taxon>Blastopirellula</taxon>
    </lineage>
</organism>
<dbReference type="Proteomes" id="UP000238322">
    <property type="component" value="Unassembled WGS sequence"/>
</dbReference>
<comment type="caution">
    <text evidence="2">The sequence shown here is derived from an EMBL/GenBank/DDBJ whole genome shotgun (WGS) entry which is preliminary data.</text>
</comment>